<keyword evidence="5 13" id="KW-0812">Transmembrane</keyword>
<evidence type="ECO:0000256" key="10">
    <source>
        <dbReference type="ARBA" id="ARBA00023180"/>
    </source>
</evidence>
<comment type="caution">
    <text evidence="16">The sequence shown here is derived from an EMBL/GenBank/DDBJ whole genome shotgun (WGS) entry which is preliminary data.</text>
</comment>
<evidence type="ECO:0000256" key="5">
    <source>
        <dbReference type="ARBA" id="ARBA00022692"/>
    </source>
</evidence>
<feature type="transmembrane region" description="Helical" evidence="15">
    <location>
        <begin position="768"/>
        <end position="789"/>
    </location>
</feature>
<protein>
    <submittedName>
        <fullName evidence="16">Degenerin-like protein</fullName>
    </submittedName>
</protein>
<feature type="compositionally biased region" description="Low complexity" evidence="14">
    <location>
        <begin position="34"/>
        <end position="45"/>
    </location>
</feature>
<dbReference type="PANTHER" id="PTHR11690">
    <property type="entry name" value="AMILORIDE-SENSITIVE SODIUM CHANNEL-RELATED"/>
    <property type="match status" value="1"/>
</dbReference>
<feature type="compositionally biased region" description="Basic and acidic residues" evidence="14">
    <location>
        <begin position="236"/>
        <end position="250"/>
    </location>
</feature>
<feature type="region of interest" description="Disordered" evidence="14">
    <location>
        <begin position="921"/>
        <end position="968"/>
    </location>
</feature>
<dbReference type="InterPro" id="IPR001873">
    <property type="entry name" value="ENaC"/>
</dbReference>
<evidence type="ECO:0000313" key="17">
    <source>
        <dbReference type="Proteomes" id="UP000031036"/>
    </source>
</evidence>
<dbReference type="EMBL" id="JPKZ01002389">
    <property type="protein sequence ID" value="KHN76947.1"/>
    <property type="molecule type" value="Genomic_DNA"/>
</dbReference>
<dbReference type="InterPro" id="IPR020903">
    <property type="entry name" value="ENaC_CS"/>
</dbReference>
<feature type="compositionally biased region" description="Polar residues" evidence="14">
    <location>
        <begin position="828"/>
        <end position="842"/>
    </location>
</feature>
<evidence type="ECO:0000256" key="9">
    <source>
        <dbReference type="ARBA" id="ARBA00023136"/>
    </source>
</evidence>
<dbReference type="GO" id="GO:0005886">
    <property type="term" value="C:plasma membrane"/>
    <property type="evidence" value="ECO:0007669"/>
    <property type="project" value="TreeGrafter"/>
</dbReference>
<dbReference type="AlphaFoldDB" id="A0A0B2V664"/>
<dbReference type="Pfam" id="PF00858">
    <property type="entry name" value="ASC"/>
    <property type="match status" value="1"/>
</dbReference>
<name>A0A0B2V664_TOXCA</name>
<feature type="region of interest" description="Disordered" evidence="14">
    <location>
        <begin position="230"/>
        <end position="250"/>
    </location>
</feature>
<comment type="subcellular location">
    <subcellularLocation>
        <location evidence="1">Membrane</location>
        <topology evidence="1">Multi-pass membrane protein</topology>
    </subcellularLocation>
</comment>
<keyword evidence="12 13" id="KW-0407">Ion channel</keyword>
<feature type="compositionally biased region" description="Basic and acidic residues" evidence="14">
    <location>
        <begin position="929"/>
        <end position="961"/>
    </location>
</feature>
<dbReference type="STRING" id="6265.A0A0B2V664"/>
<dbReference type="OMA" id="ENLMFAV"/>
<gene>
    <name evidence="16" type="primary">unc-105</name>
    <name evidence="16" type="ORF">Tcan_06030</name>
</gene>
<evidence type="ECO:0000256" key="15">
    <source>
        <dbReference type="SAM" id="Phobius"/>
    </source>
</evidence>
<keyword evidence="9 15" id="KW-0472">Membrane</keyword>
<dbReference type="OrthoDB" id="5874059at2759"/>
<comment type="similarity">
    <text evidence="2 13">Belongs to the amiloride-sensitive sodium channel (TC 1.A.6) family.</text>
</comment>
<dbReference type="Proteomes" id="UP000031036">
    <property type="component" value="Unassembled WGS sequence"/>
</dbReference>
<keyword evidence="11 13" id="KW-0739">Sodium transport</keyword>
<proteinExistence type="inferred from homology"/>
<evidence type="ECO:0000256" key="2">
    <source>
        <dbReference type="ARBA" id="ARBA00007193"/>
    </source>
</evidence>
<evidence type="ECO:0000256" key="14">
    <source>
        <dbReference type="SAM" id="MobiDB-lite"/>
    </source>
</evidence>
<evidence type="ECO:0000256" key="3">
    <source>
        <dbReference type="ARBA" id="ARBA00022448"/>
    </source>
</evidence>
<evidence type="ECO:0000256" key="8">
    <source>
        <dbReference type="ARBA" id="ARBA00023065"/>
    </source>
</evidence>
<keyword evidence="4 13" id="KW-0894">Sodium channel</keyword>
<feature type="region of interest" description="Disordered" evidence="14">
    <location>
        <begin position="1"/>
        <end position="49"/>
    </location>
</feature>
<organism evidence="16 17">
    <name type="scientific">Toxocara canis</name>
    <name type="common">Canine roundworm</name>
    <dbReference type="NCBI Taxonomy" id="6265"/>
    <lineage>
        <taxon>Eukaryota</taxon>
        <taxon>Metazoa</taxon>
        <taxon>Ecdysozoa</taxon>
        <taxon>Nematoda</taxon>
        <taxon>Chromadorea</taxon>
        <taxon>Rhabditida</taxon>
        <taxon>Spirurina</taxon>
        <taxon>Ascaridomorpha</taxon>
        <taxon>Ascaridoidea</taxon>
        <taxon>Toxocaridae</taxon>
        <taxon>Toxocara</taxon>
    </lineage>
</organism>
<keyword evidence="10" id="KW-0325">Glycoprotein</keyword>
<evidence type="ECO:0000313" key="16">
    <source>
        <dbReference type="EMBL" id="KHN76947.1"/>
    </source>
</evidence>
<keyword evidence="8 13" id="KW-0406">Ion transport</keyword>
<keyword evidence="7" id="KW-0915">Sodium</keyword>
<evidence type="ECO:0000256" key="12">
    <source>
        <dbReference type="ARBA" id="ARBA00023303"/>
    </source>
</evidence>
<dbReference type="PROSITE" id="PS01206">
    <property type="entry name" value="ASC"/>
    <property type="match status" value="1"/>
</dbReference>
<evidence type="ECO:0000256" key="1">
    <source>
        <dbReference type="ARBA" id="ARBA00004141"/>
    </source>
</evidence>
<keyword evidence="17" id="KW-1185">Reference proteome</keyword>
<evidence type="ECO:0000256" key="4">
    <source>
        <dbReference type="ARBA" id="ARBA00022461"/>
    </source>
</evidence>
<dbReference type="PANTHER" id="PTHR11690:SF279">
    <property type="entry name" value="DEGENERIN-LIKE PROTEIN UNC-105"/>
    <property type="match status" value="1"/>
</dbReference>
<reference evidence="16 17" key="1">
    <citation type="submission" date="2014-11" db="EMBL/GenBank/DDBJ databases">
        <title>Genetic blueprint of the zoonotic pathogen Toxocara canis.</title>
        <authorList>
            <person name="Zhu X.-Q."/>
            <person name="Korhonen P.K."/>
            <person name="Cai H."/>
            <person name="Young N.D."/>
            <person name="Nejsum P."/>
            <person name="von Samson-Himmelstjerna G."/>
            <person name="Boag P.R."/>
            <person name="Tan P."/>
            <person name="Li Q."/>
            <person name="Min J."/>
            <person name="Yang Y."/>
            <person name="Wang X."/>
            <person name="Fang X."/>
            <person name="Hall R.S."/>
            <person name="Hofmann A."/>
            <person name="Sternberg P.W."/>
            <person name="Jex A.R."/>
            <person name="Gasser R.B."/>
        </authorList>
    </citation>
    <scope>NUCLEOTIDE SEQUENCE [LARGE SCALE GENOMIC DNA]</scope>
    <source>
        <strain evidence="16">PN_DK_2014</strain>
    </source>
</reference>
<sequence length="968" mass="109393">MESVTAPPMPDQIIPNGGSSGGTPLSTKPIGTGSRSRSSSPSDDSGATMLPERIGQMAAYSNARNSPLLIKKEREAAWNKFRRFSRADFRQTFRRHGLGKIHLRGHLNYREIVRRFERQSTFHGISHAALAPNTKWRVIWYTAFTVCLIALLIQIILLIRRYRTYAKTVDLDLKFENAPFPSVTLCNLNPYKASMIAQEKTTKATMDAFTNLVRDGGGNYGIAAAIDAARSHKGSKQREKREAQHNETRTRRYHQVYAQCICEVNALSGERKKGSCFAAYKGNISITFSESIQRFHPSKCICQLDWVSRTLWPCFPYNTWKERMCAQCSPDLGHCPMRFYKGKQQDHSIYGETDVCLCHTEYNHCIANNENGYIMEIDPNTDVSSLNMTWTDGLNKPTTTTTTTTQAPELKHALGFEGLTDEIAINTQAQQNLIFAVGQLPYKNKVSLSQTREEFILKCSFNQKDCDIKNSTTIKRTVTVSHSTGIEQRQLRHTEQEPIMASEQLAKFFNMKFVKIDFSTHQRRPYVDRLRLIDFLSISTSLRVLLYANVSEYLPTSESVGFRITVHDKWIVPFPDAFGYSAPTGFLSSFGVRMKQFNRIPAPHGQCLDGGEDSPDYIYEGFNYSVEGCHRSCTQKEVIRLCGCADPMYPIPKGAKSCKVSDPNARDCIKNTSQHLGRLIAEGNVPNCVCHQPCHETNYEVTYSSARWPSGTSKIMECEVNDDLCMERYRKNAAMLQIFYEELNYETLTEAPAYTLTSALADLGGLTGLWIGSSVVSLLEIAALIVYCVQAYVRKKREGSSTSSNQVIHPIIYPKYSKRSMSSLSTIRTKQLSAKTRSTPSTIDDAEKQLDPVADVSSDESLSSEPIRRKSTYPYLAPGEELPCDCIYDENGKIKLMKALCPQHGYLVRRGTGYRSYGDVEIESESASEEERQSLTRSTSSEERRRRLERRERNEKSDRSSKTSKQSR</sequence>
<evidence type="ECO:0000256" key="13">
    <source>
        <dbReference type="RuleBase" id="RU000679"/>
    </source>
</evidence>
<keyword evidence="3 13" id="KW-0813">Transport</keyword>
<dbReference type="Gene3D" id="1.10.287.770">
    <property type="entry name" value="YojJ-like"/>
    <property type="match status" value="1"/>
</dbReference>
<dbReference type="Gene3D" id="1.10.287.820">
    <property type="entry name" value="Acid-sensing ion channel domain"/>
    <property type="match status" value="1"/>
</dbReference>
<dbReference type="PRINTS" id="PR01078">
    <property type="entry name" value="AMINACHANNEL"/>
</dbReference>
<feature type="region of interest" description="Disordered" evidence="14">
    <location>
        <begin position="828"/>
        <end position="865"/>
    </location>
</feature>
<evidence type="ECO:0000256" key="6">
    <source>
        <dbReference type="ARBA" id="ARBA00022989"/>
    </source>
</evidence>
<keyword evidence="6 15" id="KW-1133">Transmembrane helix</keyword>
<evidence type="ECO:0000256" key="11">
    <source>
        <dbReference type="ARBA" id="ARBA00023201"/>
    </source>
</evidence>
<accession>A0A0B2V664</accession>
<evidence type="ECO:0000256" key="7">
    <source>
        <dbReference type="ARBA" id="ARBA00023053"/>
    </source>
</evidence>
<feature type="transmembrane region" description="Helical" evidence="15">
    <location>
        <begin position="138"/>
        <end position="159"/>
    </location>
</feature>
<dbReference type="GO" id="GO:0015280">
    <property type="term" value="F:ligand-gated sodium channel activity"/>
    <property type="evidence" value="ECO:0007669"/>
    <property type="project" value="TreeGrafter"/>
</dbReference>